<accession>A0AA37TTX6</accession>
<feature type="modified residue" description="4-aspartylphosphate" evidence="6">
    <location>
        <position position="52"/>
    </location>
</feature>
<organism evidence="10 11">
    <name type="scientific">Paraferrimonas haliotis</name>
    <dbReference type="NCBI Taxonomy" id="2013866"/>
    <lineage>
        <taxon>Bacteria</taxon>
        <taxon>Pseudomonadati</taxon>
        <taxon>Pseudomonadota</taxon>
        <taxon>Gammaproteobacteria</taxon>
        <taxon>Alteromonadales</taxon>
        <taxon>Ferrimonadaceae</taxon>
        <taxon>Paraferrimonas</taxon>
    </lineage>
</organism>
<evidence type="ECO:0000256" key="4">
    <source>
        <dbReference type="ARBA" id="ARBA00023125"/>
    </source>
</evidence>
<dbReference type="InterPro" id="IPR011006">
    <property type="entry name" value="CheY-like_superfamily"/>
</dbReference>
<evidence type="ECO:0000256" key="2">
    <source>
        <dbReference type="ARBA" id="ARBA00023012"/>
    </source>
</evidence>
<dbReference type="Gene3D" id="1.10.10.10">
    <property type="entry name" value="Winged helix-like DNA-binding domain superfamily/Winged helix DNA-binding domain"/>
    <property type="match status" value="1"/>
</dbReference>
<dbReference type="AlphaFoldDB" id="A0AA37TTX6"/>
<proteinExistence type="predicted"/>
<feature type="domain" description="OmpR/PhoB-type" evidence="9">
    <location>
        <begin position="132"/>
        <end position="228"/>
    </location>
</feature>
<dbReference type="PANTHER" id="PTHR48111:SF21">
    <property type="entry name" value="DNA-BINDING DUAL MASTER TRANSCRIPTIONAL REGULATOR RPAA"/>
    <property type="match status" value="1"/>
</dbReference>
<dbReference type="GO" id="GO:0032993">
    <property type="term" value="C:protein-DNA complex"/>
    <property type="evidence" value="ECO:0007669"/>
    <property type="project" value="TreeGrafter"/>
</dbReference>
<dbReference type="Proteomes" id="UP001157439">
    <property type="component" value="Unassembled WGS sequence"/>
</dbReference>
<dbReference type="Gene3D" id="3.40.50.2300">
    <property type="match status" value="1"/>
</dbReference>
<dbReference type="RefSeq" id="WP_095500575.1">
    <property type="nucleotide sequence ID" value="NZ_BSPO01000003.1"/>
</dbReference>
<dbReference type="InterPro" id="IPR001789">
    <property type="entry name" value="Sig_transdc_resp-reg_receiver"/>
</dbReference>
<reference evidence="10 11" key="1">
    <citation type="journal article" date="2014" name="Int. J. Syst. Evol. Microbiol.">
        <title>Complete genome sequence of Corynebacterium casei LMG S-19264T (=DSM 44701T), isolated from a smear-ripened cheese.</title>
        <authorList>
            <consortium name="US DOE Joint Genome Institute (JGI-PGF)"/>
            <person name="Walter F."/>
            <person name="Albersmeier A."/>
            <person name="Kalinowski J."/>
            <person name="Ruckert C."/>
        </authorList>
    </citation>
    <scope>NUCLEOTIDE SEQUENCE [LARGE SCALE GENOMIC DNA]</scope>
    <source>
        <strain evidence="10 11">NBRC 112785</strain>
    </source>
</reference>
<dbReference type="GO" id="GO:0000976">
    <property type="term" value="F:transcription cis-regulatory region binding"/>
    <property type="evidence" value="ECO:0007669"/>
    <property type="project" value="TreeGrafter"/>
</dbReference>
<dbReference type="InterPro" id="IPR036388">
    <property type="entry name" value="WH-like_DNA-bd_sf"/>
</dbReference>
<dbReference type="SMART" id="SM00862">
    <property type="entry name" value="Trans_reg_C"/>
    <property type="match status" value="1"/>
</dbReference>
<evidence type="ECO:0000256" key="5">
    <source>
        <dbReference type="ARBA" id="ARBA00023163"/>
    </source>
</evidence>
<dbReference type="InterPro" id="IPR016032">
    <property type="entry name" value="Sig_transdc_resp-reg_C-effctor"/>
</dbReference>
<dbReference type="GO" id="GO:0000156">
    <property type="term" value="F:phosphorelay response regulator activity"/>
    <property type="evidence" value="ECO:0007669"/>
    <property type="project" value="TreeGrafter"/>
</dbReference>
<feature type="domain" description="Response regulatory" evidence="8">
    <location>
        <begin position="3"/>
        <end position="119"/>
    </location>
</feature>
<dbReference type="InterPro" id="IPR001867">
    <property type="entry name" value="OmpR/PhoB-type_DNA-bd"/>
</dbReference>
<evidence type="ECO:0000256" key="3">
    <source>
        <dbReference type="ARBA" id="ARBA00023015"/>
    </source>
</evidence>
<feature type="DNA-binding region" description="OmpR/PhoB-type" evidence="7">
    <location>
        <begin position="132"/>
        <end position="228"/>
    </location>
</feature>
<protein>
    <submittedName>
        <fullName evidence="10">DNA-binding response regulator</fullName>
    </submittedName>
</protein>
<sequence>MTRIAIVEDEDALRENYAEKLTKLGYQVSSYSNRRSAEEAFSVQLPDLAIIDIGLEDEIDGGFDLCQWLRAKSDKLPIIFLTARDDEFDLTTGFAKGGNDYLSKSAPFHQLRLRIQSLISLAQANQQPDVTEQAIEAGLVSIKEGQKLVTYNSQEIDLTLTEFWIVLALVRRPGQVKSRDQLMEAANLTVDPNSINSHIKRIRKKFSGIDSDFDSLKTVHGMGYRWVVTE</sequence>
<evidence type="ECO:0000256" key="6">
    <source>
        <dbReference type="PROSITE-ProRule" id="PRU00169"/>
    </source>
</evidence>
<evidence type="ECO:0000313" key="11">
    <source>
        <dbReference type="Proteomes" id="UP001157439"/>
    </source>
</evidence>
<dbReference type="Pfam" id="PF00072">
    <property type="entry name" value="Response_reg"/>
    <property type="match status" value="1"/>
</dbReference>
<evidence type="ECO:0000313" key="10">
    <source>
        <dbReference type="EMBL" id="GLS84402.1"/>
    </source>
</evidence>
<dbReference type="InterPro" id="IPR039420">
    <property type="entry name" value="WalR-like"/>
</dbReference>
<dbReference type="Pfam" id="PF00486">
    <property type="entry name" value="Trans_reg_C"/>
    <property type="match status" value="1"/>
</dbReference>
<dbReference type="EMBL" id="BSPO01000003">
    <property type="protein sequence ID" value="GLS84402.1"/>
    <property type="molecule type" value="Genomic_DNA"/>
</dbReference>
<keyword evidence="2" id="KW-0902">Two-component regulatory system</keyword>
<dbReference type="GO" id="GO:0006355">
    <property type="term" value="P:regulation of DNA-templated transcription"/>
    <property type="evidence" value="ECO:0007669"/>
    <property type="project" value="InterPro"/>
</dbReference>
<dbReference type="CDD" id="cd00383">
    <property type="entry name" value="trans_reg_C"/>
    <property type="match status" value="1"/>
</dbReference>
<dbReference type="PROSITE" id="PS51755">
    <property type="entry name" value="OMPR_PHOB"/>
    <property type="match status" value="1"/>
</dbReference>
<dbReference type="SMART" id="SM00448">
    <property type="entry name" value="REC"/>
    <property type="match status" value="1"/>
</dbReference>
<dbReference type="SUPFAM" id="SSF46894">
    <property type="entry name" value="C-terminal effector domain of the bipartite response regulators"/>
    <property type="match status" value="1"/>
</dbReference>
<dbReference type="PANTHER" id="PTHR48111">
    <property type="entry name" value="REGULATOR OF RPOS"/>
    <property type="match status" value="1"/>
</dbReference>
<dbReference type="SUPFAM" id="SSF52172">
    <property type="entry name" value="CheY-like"/>
    <property type="match status" value="1"/>
</dbReference>
<dbReference type="GO" id="GO:0005829">
    <property type="term" value="C:cytosol"/>
    <property type="evidence" value="ECO:0007669"/>
    <property type="project" value="TreeGrafter"/>
</dbReference>
<keyword evidence="4 7" id="KW-0238">DNA-binding</keyword>
<gene>
    <name evidence="10" type="ORF">GCM10007894_23790</name>
</gene>
<keyword evidence="5" id="KW-0804">Transcription</keyword>
<evidence type="ECO:0000259" key="9">
    <source>
        <dbReference type="PROSITE" id="PS51755"/>
    </source>
</evidence>
<dbReference type="PROSITE" id="PS50110">
    <property type="entry name" value="RESPONSE_REGULATORY"/>
    <property type="match status" value="1"/>
</dbReference>
<keyword evidence="11" id="KW-1185">Reference proteome</keyword>
<keyword evidence="1 6" id="KW-0597">Phosphoprotein</keyword>
<evidence type="ECO:0000256" key="1">
    <source>
        <dbReference type="ARBA" id="ARBA00022553"/>
    </source>
</evidence>
<comment type="caution">
    <text evidence="10">The sequence shown here is derived from an EMBL/GenBank/DDBJ whole genome shotgun (WGS) entry which is preliminary data.</text>
</comment>
<evidence type="ECO:0000256" key="7">
    <source>
        <dbReference type="PROSITE-ProRule" id="PRU01091"/>
    </source>
</evidence>
<evidence type="ECO:0000259" key="8">
    <source>
        <dbReference type="PROSITE" id="PS50110"/>
    </source>
</evidence>
<name>A0AA37TTX6_9GAMM</name>
<keyword evidence="3" id="KW-0805">Transcription regulation</keyword>